<dbReference type="Gene3D" id="2.60.120.1440">
    <property type="match status" value="1"/>
</dbReference>
<feature type="domain" description="FecR protein" evidence="2">
    <location>
        <begin position="172"/>
        <end position="264"/>
    </location>
</feature>
<dbReference type="OrthoDB" id="9771237at2"/>
<evidence type="ECO:0000313" key="4">
    <source>
        <dbReference type="EMBL" id="TDQ81718.1"/>
    </source>
</evidence>
<keyword evidence="5" id="KW-1185">Reference proteome</keyword>
<evidence type="ECO:0000259" key="2">
    <source>
        <dbReference type="Pfam" id="PF04773"/>
    </source>
</evidence>
<dbReference type="InterPro" id="IPR012373">
    <property type="entry name" value="Ferrdict_sens_TM"/>
</dbReference>
<protein>
    <submittedName>
        <fullName evidence="4">FecR family protein</fullName>
    </submittedName>
</protein>
<gene>
    <name evidence="4" type="ORF">CLV99_0247</name>
</gene>
<accession>A0A4R6WQ27</accession>
<keyword evidence="1" id="KW-0472">Membrane</keyword>
<comment type="caution">
    <text evidence="4">The sequence shown here is derived from an EMBL/GenBank/DDBJ whole genome shotgun (WGS) entry which is preliminary data.</text>
</comment>
<organism evidence="4 5">
    <name type="scientific">Sphingobacterium yanglingense</name>
    <dbReference type="NCBI Taxonomy" id="1437280"/>
    <lineage>
        <taxon>Bacteria</taxon>
        <taxon>Pseudomonadati</taxon>
        <taxon>Bacteroidota</taxon>
        <taxon>Sphingobacteriia</taxon>
        <taxon>Sphingobacteriales</taxon>
        <taxon>Sphingobacteriaceae</taxon>
        <taxon>Sphingobacterium</taxon>
    </lineage>
</organism>
<dbReference type="Pfam" id="PF16344">
    <property type="entry name" value="FecR_C"/>
    <property type="match status" value="1"/>
</dbReference>
<dbReference type="InterPro" id="IPR032508">
    <property type="entry name" value="FecR_C"/>
</dbReference>
<dbReference type="AlphaFoldDB" id="A0A4R6WQ27"/>
<dbReference type="PIRSF" id="PIRSF018266">
    <property type="entry name" value="FecR"/>
    <property type="match status" value="1"/>
</dbReference>
<dbReference type="InterPro" id="IPR006860">
    <property type="entry name" value="FecR"/>
</dbReference>
<dbReference type="Proteomes" id="UP000295292">
    <property type="component" value="Unassembled WGS sequence"/>
</dbReference>
<feature type="transmembrane region" description="Helical" evidence="1">
    <location>
        <begin position="75"/>
        <end position="96"/>
    </location>
</feature>
<keyword evidence="1" id="KW-1133">Transmembrane helix</keyword>
<dbReference type="Pfam" id="PF04773">
    <property type="entry name" value="FecR"/>
    <property type="match status" value="1"/>
</dbReference>
<dbReference type="PANTHER" id="PTHR30273">
    <property type="entry name" value="PERIPLASMIC SIGNAL SENSOR AND SIGMA FACTOR ACTIVATOR FECR-RELATED"/>
    <property type="match status" value="1"/>
</dbReference>
<proteinExistence type="predicted"/>
<reference evidence="4 5" key="1">
    <citation type="submission" date="2019-03" db="EMBL/GenBank/DDBJ databases">
        <title>Genomic Encyclopedia of Archaeal and Bacterial Type Strains, Phase II (KMG-II): from individual species to whole genera.</title>
        <authorList>
            <person name="Goeker M."/>
        </authorList>
    </citation>
    <scope>NUCLEOTIDE SEQUENCE [LARGE SCALE GENOMIC DNA]</scope>
    <source>
        <strain evidence="4 5">DSM 28353</strain>
    </source>
</reference>
<dbReference type="EMBL" id="SNYV01000003">
    <property type="protein sequence ID" value="TDQ81718.1"/>
    <property type="molecule type" value="Genomic_DNA"/>
</dbReference>
<sequence>MKDNAESLINKYIEGSSTSNENAIVEAGFLNDYKSGYTAVSREEIESSTQRIAEAMDSYLAHQSRVKKETGIRKVYIRMGITAAAAVILLFCWWSYTDLQKRQGVGDVLATIPTEDISNSKGNGATITLSNGKTIALSDLQEGVVIGDGSLRYDDGSAVEDGSSVEYDKLTATTAKGQTYSFSLPDGTKVWLNTASEITITQPYGRSKREIYLKGEAYFEVAKNKKAPFIVQSEGQKIEVLGTHFNVKAYPNIAKRTSLLEGKIQVAPSANDKYTLLLPGQESYVSGSRMTIKETDVEASISWRSGLFNFDDKPFTEIMQEISDWYDLDIVYKGKIPKGTFFGQAYKSDNLATVLQLLESAKLDYKVSMDRKLIISNKAL</sequence>
<evidence type="ECO:0000313" key="5">
    <source>
        <dbReference type="Proteomes" id="UP000295292"/>
    </source>
</evidence>
<name>A0A4R6WQ27_9SPHI</name>
<dbReference type="Gene3D" id="3.55.50.30">
    <property type="match status" value="1"/>
</dbReference>
<dbReference type="PANTHER" id="PTHR30273:SF2">
    <property type="entry name" value="PROTEIN FECR"/>
    <property type="match status" value="1"/>
</dbReference>
<dbReference type="GO" id="GO:0016989">
    <property type="term" value="F:sigma factor antagonist activity"/>
    <property type="evidence" value="ECO:0007669"/>
    <property type="project" value="TreeGrafter"/>
</dbReference>
<evidence type="ECO:0000256" key="1">
    <source>
        <dbReference type="SAM" id="Phobius"/>
    </source>
</evidence>
<dbReference type="RefSeq" id="WP_133582669.1">
    <property type="nucleotide sequence ID" value="NZ_SNYV01000003.1"/>
</dbReference>
<keyword evidence="1" id="KW-0812">Transmembrane</keyword>
<feature type="domain" description="Protein FecR C-terminal" evidence="3">
    <location>
        <begin position="308"/>
        <end position="372"/>
    </location>
</feature>
<evidence type="ECO:0000259" key="3">
    <source>
        <dbReference type="Pfam" id="PF16344"/>
    </source>
</evidence>